<proteinExistence type="predicted"/>
<keyword evidence="1" id="KW-0732">Signal</keyword>
<accession>A0ABY2ZTS5</accession>
<evidence type="ECO:0000313" key="3">
    <source>
        <dbReference type="EMBL" id="TQC70242.1"/>
    </source>
</evidence>
<dbReference type="Gene3D" id="2.60.40.1090">
    <property type="entry name" value="Fimbrial-type adhesion domain"/>
    <property type="match status" value="1"/>
</dbReference>
<dbReference type="Proteomes" id="UP000319715">
    <property type="component" value="Unassembled WGS sequence"/>
</dbReference>
<feature type="signal peptide" evidence="1">
    <location>
        <begin position="1"/>
        <end position="21"/>
    </location>
</feature>
<protein>
    <submittedName>
        <fullName evidence="3">Type 1 fimbrial protein</fullName>
    </submittedName>
</protein>
<evidence type="ECO:0000256" key="1">
    <source>
        <dbReference type="SAM" id="SignalP"/>
    </source>
</evidence>
<evidence type="ECO:0000259" key="2">
    <source>
        <dbReference type="Pfam" id="PF00419"/>
    </source>
</evidence>
<keyword evidence="4" id="KW-1185">Reference proteome</keyword>
<dbReference type="InterPro" id="IPR036937">
    <property type="entry name" value="Adhesion_dom_fimbrial_sf"/>
</dbReference>
<dbReference type="RefSeq" id="WP_058758208.1">
    <property type="nucleotide sequence ID" value="NZ_LDRZ01000008.1"/>
</dbReference>
<evidence type="ECO:0000313" key="4">
    <source>
        <dbReference type="Proteomes" id="UP000319715"/>
    </source>
</evidence>
<dbReference type="SUPFAM" id="SSF49401">
    <property type="entry name" value="Bacterial adhesins"/>
    <property type="match status" value="1"/>
</dbReference>
<dbReference type="InterPro" id="IPR000259">
    <property type="entry name" value="Adhesion_dom_fimbrial"/>
</dbReference>
<name>A0ABY2ZTS5_9GAMM</name>
<gene>
    <name evidence="3" type="ORF">FK492_19445</name>
</gene>
<dbReference type="InterPro" id="IPR008966">
    <property type="entry name" value="Adhesion_dom_sf"/>
</dbReference>
<dbReference type="EMBL" id="VICF01000009">
    <property type="protein sequence ID" value="TQC70242.1"/>
    <property type="molecule type" value="Genomic_DNA"/>
</dbReference>
<organism evidence="3 4">
    <name type="scientific">Pantoea dispersa</name>
    <dbReference type="NCBI Taxonomy" id="59814"/>
    <lineage>
        <taxon>Bacteria</taxon>
        <taxon>Pseudomonadati</taxon>
        <taxon>Pseudomonadota</taxon>
        <taxon>Gammaproteobacteria</taxon>
        <taxon>Enterobacterales</taxon>
        <taxon>Erwiniaceae</taxon>
        <taxon>Pantoea</taxon>
    </lineage>
</organism>
<feature type="domain" description="Fimbrial-type adhesion" evidence="2">
    <location>
        <begin position="26"/>
        <end position="172"/>
    </location>
</feature>
<comment type="caution">
    <text evidence="3">The sequence shown here is derived from an EMBL/GenBank/DDBJ whole genome shotgun (WGS) entry which is preliminary data.</text>
</comment>
<feature type="chain" id="PRO_5046603521" evidence="1">
    <location>
        <begin position="22"/>
        <end position="173"/>
    </location>
</feature>
<dbReference type="PANTHER" id="PTHR33420:SF9">
    <property type="entry name" value="MINOR FIMBRIAL SUBUNIT"/>
    <property type="match status" value="1"/>
</dbReference>
<dbReference type="PANTHER" id="PTHR33420">
    <property type="entry name" value="FIMBRIAL SUBUNIT ELFA-RELATED"/>
    <property type="match status" value="1"/>
</dbReference>
<sequence length="173" mass="18389">MNPLINVALLWLLVGHAAAQAADNLHFTGALVQEACTIRPGDEELQIDLGAMPDKYLYLNQRTRGKPFSLHLENCDPALGNTLEITFSGNESAALPGLLTPDAGSQARGIAIGLETPQGQALPFNQPASFAVQAGTTQLDFVSYIAAEPDAVENKNIVRGLFTASGTFAILYH</sequence>
<dbReference type="Pfam" id="PF00419">
    <property type="entry name" value="Fimbrial"/>
    <property type="match status" value="1"/>
</dbReference>
<dbReference type="InterPro" id="IPR050263">
    <property type="entry name" value="Bact_Fimbrial_Adh_Pro"/>
</dbReference>
<reference evidence="3 4" key="1">
    <citation type="submission" date="2019-06" db="EMBL/GenBank/DDBJ databases">
        <title>Pantoea dispersa Assembly.</title>
        <authorList>
            <person name="Wang J."/>
        </authorList>
    </citation>
    <scope>NUCLEOTIDE SEQUENCE [LARGE SCALE GENOMIC DNA]</scope>
    <source>
        <strain evidence="4">bio</strain>
    </source>
</reference>